<sequence length="143" mass="16564">MAGDGLMGGNCGVLLERRSICQWWVWVAEEKCLLGERLMAVKGDGDYLCFEVIISYNIKSTISTTSTNRTQERNNKNERTWKQERNPKVPNCREKWSDFYPKILYFRRDFGTLPLIPSPPKFPLSDFLLLFKPSGLKSLHSQD</sequence>
<protein>
    <submittedName>
        <fullName evidence="2">Uncharacterized protein</fullName>
    </submittedName>
</protein>
<dbReference type="Proteomes" id="UP001054945">
    <property type="component" value="Unassembled WGS sequence"/>
</dbReference>
<accession>A0AAV4S8Z1</accession>
<keyword evidence="3" id="KW-1185">Reference proteome</keyword>
<gene>
    <name evidence="2" type="ORF">CEXT_573511</name>
</gene>
<proteinExistence type="predicted"/>
<comment type="caution">
    <text evidence="2">The sequence shown here is derived from an EMBL/GenBank/DDBJ whole genome shotgun (WGS) entry which is preliminary data.</text>
</comment>
<dbReference type="EMBL" id="BPLR01009270">
    <property type="protein sequence ID" value="GIY30718.1"/>
    <property type="molecule type" value="Genomic_DNA"/>
</dbReference>
<dbReference type="AlphaFoldDB" id="A0AAV4S8Z1"/>
<reference evidence="2 3" key="1">
    <citation type="submission" date="2021-06" db="EMBL/GenBank/DDBJ databases">
        <title>Caerostris extrusa draft genome.</title>
        <authorList>
            <person name="Kono N."/>
            <person name="Arakawa K."/>
        </authorList>
    </citation>
    <scope>NUCLEOTIDE SEQUENCE [LARGE SCALE GENOMIC DNA]</scope>
</reference>
<evidence type="ECO:0000313" key="3">
    <source>
        <dbReference type="Proteomes" id="UP001054945"/>
    </source>
</evidence>
<name>A0AAV4S8Z1_CAEEX</name>
<evidence type="ECO:0000313" key="2">
    <source>
        <dbReference type="EMBL" id="GIY30718.1"/>
    </source>
</evidence>
<evidence type="ECO:0000256" key="1">
    <source>
        <dbReference type="SAM" id="MobiDB-lite"/>
    </source>
</evidence>
<organism evidence="2 3">
    <name type="scientific">Caerostris extrusa</name>
    <name type="common">Bark spider</name>
    <name type="synonym">Caerostris bankana</name>
    <dbReference type="NCBI Taxonomy" id="172846"/>
    <lineage>
        <taxon>Eukaryota</taxon>
        <taxon>Metazoa</taxon>
        <taxon>Ecdysozoa</taxon>
        <taxon>Arthropoda</taxon>
        <taxon>Chelicerata</taxon>
        <taxon>Arachnida</taxon>
        <taxon>Araneae</taxon>
        <taxon>Araneomorphae</taxon>
        <taxon>Entelegynae</taxon>
        <taxon>Araneoidea</taxon>
        <taxon>Araneidae</taxon>
        <taxon>Caerostris</taxon>
    </lineage>
</organism>
<feature type="region of interest" description="Disordered" evidence="1">
    <location>
        <begin position="64"/>
        <end position="85"/>
    </location>
</feature>
<feature type="compositionally biased region" description="Basic and acidic residues" evidence="1">
    <location>
        <begin position="70"/>
        <end position="85"/>
    </location>
</feature>